<dbReference type="InterPro" id="IPR038844">
    <property type="entry name" value="CFAP157"/>
</dbReference>
<name>A0AAD9KA54_9ANNE</name>
<keyword evidence="10" id="KW-1185">Reference proteome</keyword>
<evidence type="ECO:0000313" key="9">
    <source>
        <dbReference type="EMBL" id="KAK2167914.1"/>
    </source>
</evidence>
<dbReference type="GO" id="GO:0036064">
    <property type="term" value="C:ciliary basal body"/>
    <property type="evidence" value="ECO:0007669"/>
    <property type="project" value="TreeGrafter"/>
</dbReference>
<dbReference type="PANTHER" id="PTHR31954:SF1">
    <property type="entry name" value="CILIA- AND FLAGELLA-ASSOCIATED PROTEIN 157"/>
    <property type="match status" value="1"/>
</dbReference>
<evidence type="ECO:0000256" key="8">
    <source>
        <dbReference type="SAM" id="MobiDB-lite"/>
    </source>
</evidence>
<keyword evidence="5" id="KW-0969">Cilium</keyword>
<dbReference type="Proteomes" id="UP001208570">
    <property type="component" value="Unassembled WGS sequence"/>
</dbReference>
<evidence type="ECO:0000256" key="6">
    <source>
        <dbReference type="ARBA" id="ARBA00023273"/>
    </source>
</evidence>
<evidence type="ECO:0000256" key="1">
    <source>
        <dbReference type="ARBA" id="ARBA00004138"/>
    </source>
</evidence>
<evidence type="ECO:0000256" key="2">
    <source>
        <dbReference type="ARBA" id="ARBA00010841"/>
    </source>
</evidence>
<proteinExistence type="inferred from homology"/>
<dbReference type="PANTHER" id="PTHR31954">
    <property type="entry name" value="CILIA- AND FLAGELLA-ASSOCIATED PROTEIN 157"/>
    <property type="match status" value="1"/>
</dbReference>
<comment type="subcellular location">
    <subcellularLocation>
        <location evidence="1">Cell projection</location>
        <location evidence="1">Cilium</location>
    </subcellularLocation>
</comment>
<feature type="coiled-coil region" evidence="7">
    <location>
        <begin position="43"/>
        <end position="187"/>
    </location>
</feature>
<feature type="region of interest" description="Disordered" evidence="8">
    <location>
        <begin position="1"/>
        <end position="31"/>
    </location>
</feature>
<feature type="coiled-coil region" evidence="7">
    <location>
        <begin position="236"/>
        <end position="371"/>
    </location>
</feature>
<gene>
    <name evidence="9" type="ORF">LSH36_22g03027</name>
</gene>
<comment type="caution">
    <text evidence="9">The sequence shown here is derived from an EMBL/GenBank/DDBJ whole genome shotgun (WGS) entry which is preliminary data.</text>
</comment>
<comment type="similarity">
    <text evidence="2">Belongs to the CFAP157 family.</text>
</comment>
<feature type="compositionally biased region" description="Basic and acidic residues" evidence="8">
    <location>
        <begin position="420"/>
        <end position="429"/>
    </location>
</feature>
<feature type="region of interest" description="Disordered" evidence="8">
    <location>
        <begin position="417"/>
        <end position="451"/>
    </location>
</feature>
<evidence type="ECO:0000256" key="7">
    <source>
        <dbReference type="SAM" id="Coils"/>
    </source>
</evidence>
<keyword evidence="4 7" id="KW-0175">Coiled coil</keyword>
<reference evidence="9" key="1">
    <citation type="journal article" date="2023" name="Mol. Biol. Evol.">
        <title>Third-Generation Sequencing Reveals the Adaptive Role of the Epigenome in Three Deep-Sea Polychaetes.</title>
        <authorList>
            <person name="Perez M."/>
            <person name="Aroh O."/>
            <person name="Sun Y."/>
            <person name="Lan Y."/>
            <person name="Juniper S.K."/>
            <person name="Young C.R."/>
            <person name="Angers B."/>
            <person name="Qian P.Y."/>
        </authorList>
    </citation>
    <scope>NUCLEOTIDE SEQUENCE</scope>
    <source>
        <strain evidence="9">P08H-3</strain>
    </source>
</reference>
<protein>
    <recommendedName>
        <fullName evidence="3">Cilia- and flagella-associated protein 157</fullName>
    </recommendedName>
</protein>
<sequence>MPPKKKKSAKGKKGKKSGKRSAKSVSQSEQLSELTKEFYLIQIKDLEYRITRYQKKCDELELLNQKYKEEKDKTESNMKNIMDYLQSEIHKKDDTILDLKDRLLGTQQAKDAEKEQYEQKLQQLRNEFQNMKDQLTSENMILGGKLASLEEFKVQREDLMSKMTALENEIEKRDNEHQEEIYKLERKQVVDKDRLKKEMVMRVNQVAAEFRKVSNKQMAETTKRTIRENVSINSQLAKMSDKTMELIQENDDLKAKEKKHKQQIDLLESNEKELAKKNHSNQKIIRMLTDKCKNQESMLAEYEMREEQYQELELEADLLRQQMEAAREEIQSLAKDNENLEDHITSLQKDLQKTKHEKQKLEKVLADAAIALKHALSTTTAEDVEESPYDIIEKRDNMLENLLVLLNSAAAIGVGPTPKEFVHPDEKIRPKSSSQIPGSGKGIRRGDLPLSPISKSFDGRGTLPHYQLGDLGLIPRPSQHIQTNFEKMKDFPDTARLGSLKKVLTKSVSTQTVSTPKAMFFADQLLSKMAPNATIMQEIKGESALPGINRKLTGKVF</sequence>
<keyword evidence="6" id="KW-0966">Cell projection</keyword>
<dbReference type="GO" id="GO:0008017">
    <property type="term" value="F:microtubule binding"/>
    <property type="evidence" value="ECO:0007669"/>
    <property type="project" value="TreeGrafter"/>
</dbReference>
<dbReference type="EMBL" id="JAODUP010000022">
    <property type="protein sequence ID" value="KAK2167914.1"/>
    <property type="molecule type" value="Genomic_DNA"/>
</dbReference>
<dbReference type="AlphaFoldDB" id="A0AAD9KA54"/>
<evidence type="ECO:0000256" key="3">
    <source>
        <dbReference type="ARBA" id="ARBA00014087"/>
    </source>
</evidence>
<evidence type="ECO:0000313" key="10">
    <source>
        <dbReference type="Proteomes" id="UP001208570"/>
    </source>
</evidence>
<accession>A0AAD9KA54</accession>
<feature type="compositionally biased region" description="Basic residues" evidence="8">
    <location>
        <begin position="1"/>
        <end position="22"/>
    </location>
</feature>
<evidence type="ECO:0000256" key="5">
    <source>
        <dbReference type="ARBA" id="ARBA00023069"/>
    </source>
</evidence>
<evidence type="ECO:0000256" key="4">
    <source>
        <dbReference type="ARBA" id="ARBA00023054"/>
    </source>
</evidence>
<organism evidence="9 10">
    <name type="scientific">Paralvinella palmiformis</name>
    <dbReference type="NCBI Taxonomy" id="53620"/>
    <lineage>
        <taxon>Eukaryota</taxon>
        <taxon>Metazoa</taxon>
        <taxon>Spiralia</taxon>
        <taxon>Lophotrochozoa</taxon>
        <taxon>Annelida</taxon>
        <taxon>Polychaeta</taxon>
        <taxon>Sedentaria</taxon>
        <taxon>Canalipalpata</taxon>
        <taxon>Terebellida</taxon>
        <taxon>Terebelliformia</taxon>
        <taxon>Alvinellidae</taxon>
        <taxon>Paralvinella</taxon>
    </lineage>
</organism>